<feature type="non-terminal residue" evidence="9">
    <location>
        <position position="1"/>
    </location>
</feature>
<evidence type="ECO:0000313" key="9">
    <source>
        <dbReference type="EMBL" id="KAK3254637.1"/>
    </source>
</evidence>
<evidence type="ECO:0000256" key="3">
    <source>
        <dbReference type="ARBA" id="ARBA00022475"/>
    </source>
</evidence>
<comment type="subcellular location">
    <subcellularLocation>
        <location evidence="1">Cell membrane</location>
        <topology evidence="1">Multi-pass membrane protein</topology>
    </subcellularLocation>
</comment>
<keyword evidence="2" id="KW-0813">Transport</keyword>
<gene>
    <name evidence="9" type="ORF">CYMTET_36153</name>
</gene>
<dbReference type="GO" id="GO:0005254">
    <property type="term" value="F:chloride channel activity"/>
    <property type="evidence" value="ECO:0007669"/>
    <property type="project" value="InterPro"/>
</dbReference>
<evidence type="ECO:0000313" key="10">
    <source>
        <dbReference type="Proteomes" id="UP001190700"/>
    </source>
</evidence>
<sequence length="242" mass="25660">TFFEDVLGKCERILKTPLPLSYTRHTSRFIFLWLTILPFTMVAELGELVIPVELFTAMFLLGIEDIGVLIEEPFSVLACEAICGSVVANTTALLQQQTRDRELVSNVMQGQPKTYARTPVPAAVIEPVAAAAPVAEPKPVVQAVVAPMAEPEPVVQAAAAPVAEPEPVVAAAPVAKPEPVVKAAAAPVAKPEPVVKAAAASVDEATILALEAKDPATLTDDELLMVIKARSKPQELNDLFSL</sequence>
<dbReference type="PANTHER" id="PTHR33281">
    <property type="entry name" value="UPF0187 PROTEIN YNEE"/>
    <property type="match status" value="1"/>
</dbReference>
<keyword evidence="4 8" id="KW-0812">Transmembrane</keyword>
<organism evidence="9 10">
    <name type="scientific">Cymbomonas tetramitiformis</name>
    <dbReference type="NCBI Taxonomy" id="36881"/>
    <lineage>
        <taxon>Eukaryota</taxon>
        <taxon>Viridiplantae</taxon>
        <taxon>Chlorophyta</taxon>
        <taxon>Pyramimonadophyceae</taxon>
        <taxon>Pyramimonadales</taxon>
        <taxon>Pyramimonadaceae</taxon>
        <taxon>Cymbomonas</taxon>
    </lineage>
</organism>
<dbReference type="Pfam" id="PF25539">
    <property type="entry name" value="Bestrophin_2"/>
    <property type="match status" value="1"/>
</dbReference>
<keyword evidence="3" id="KW-1003">Cell membrane</keyword>
<keyword evidence="10" id="KW-1185">Reference proteome</keyword>
<evidence type="ECO:0000256" key="4">
    <source>
        <dbReference type="ARBA" id="ARBA00022692"/>
    </source>
</evidence>
<comment type="caution">
    <text evidence="9">The sequence shown here is derived from an EMBL/GenBank/DDBJ whole genome shotgun (WGS) entry which is preliminary data.</text>
</comment>
<proteinExistence type="predicted"/>
<dbReference type="GO" id="GO:0005886">
    <property type="term" value="C:plasma membrane"/>
    <property type="evidence" value="ECO:0007669"/>
    <property type="project" value="UniProtKB-SubCell"/>
</dbReference>
<keyword evidence="6" id="KW-0406">Ion transport</keyword>
<name>A0AAE0CIN7_9CHLO</name>
<dbReference type="AlphaFoldDB" id="A0AAE0CIN7"/>
<protein>
    <submittedName>
        <fullName evidence="9">Uncharacterized protein</fullName>
    </submittedName>
</protein>
<feature type="transmembrane region" description="Helical" evidence="8">
    <location>
        <begin position="30"/>
        <end position="50"/>
    </location>
</feature>
<dbReference type="PANTHER" id="PTHR33281:SF19">
    <property type="entry name" value="VOLTAGE-DEPENDENT ANION CHANNEL-FORMING PROTEIN YNEE"/>
    <property type="match status" value="1"/>
</dbReference>
<evidence type="ECO:0000256" key="7">
    <source>
        <dbReference type="ARBA" id="ARBA00023136"/>
    </source>
</evidence>
<keyword evidence="7 8" id="KW-0472">Membrane</keyword>
<reference evidence="9 10" key="1">
    <citation type="journal article" date="2015" name="Genome Biol. Evol.">
        <title>Comparative Genomics of a Bacterivorous Green Alga Reveals Evolutionary Causalities and Consequences of Phago-Mixotrophic Mode of Nutrition.</title>
        <authorList>
            <person name="Burns J.A."/>
            <person name="Paasch A."/>
            <person name="Narechania A."/>
            <person name="Kim E."/>
        </authorList>
    </citation>
    <scope>NUCLEOTIDE SEQUENCE [LARGE SCALE GENOMIC DNA]</scope>
    <source>
        <strain evidence="9 10">PLY_AMNH</strain>
    </source>
</reference>
<dbReference type="Proteomes" id="UP001190700">
    <property type="component" value="Unassembled WGS sequence"/>
</dbReference>
<evidence type="ECO:0000256" key="5">
    <source>
        <dbReference type="ARBA" id="ARBA00022989"/>
    </source>
</evidence>
<evidence type="ECO:0000256" key="1">
    <source>
        <dbReference type="ARBA" id="ARBA00004651"/>
    </source>
</evidence>
<dbReference type="InterPro" id="IPR044669">
    <property type="entry name" value="YneE/VCCN1/2-like"/>
</dbReference>
<evidence type="ECO:0000256" key="6">
    <source>
        <dbReference type="ARBA" id="ARBA00023065"/>
    </source>
</evidence>
<dbReference type="EMBL" id="LGRX02023336">
    <property type="protein sequence ID" value="KAK3254637.1"/>
    <property type="molecule type" value="Genomic_DNA"/>
</dbReference>
<keyword evidence="5 8" id="KW-1133">Transmembrane helix</keyword>
<evidence type="ECO:0000256" key="2">
    <source>
        <dbReference type="ARBA" id="ARBA00022448"/>
    </source>
</evidence>
<evidence type="ECO:0000256" key="8">
    <source>
        <dbReference type="SAM" id="Phobius"/>
    </source>
</evidence>
<accession>A0AAE0CIN7</accession>